<organism evidence="1 2">
    <name type="scientific">Hyalomma asiaticum</name>
    <name type="common">Tick</name>
    <dbReference type="NCBI Taxonomy" id="266040"/>
    <lineage>
        <taxon>Eukaryota</taxon>
        <taxon>Metazoa</taxon>
        <taxon>Ecdysozoa</taxon>
        <taxon>Arthropoda</taxon>
        <taxon>Chelicerata</taxon>
        <taxon>Arachnida</taxon>
        <taxon>Acari</taxon>
        <taxon>Parasitiformes</taxon>
        <taxon>Ixodida</taxon>
        <taxon>Ixodoidea</taxon>
        <taxon>Ixodidae</taxon>
        <taxon>Hyalomminae</taxon>
        <taxon>Hyalomma</taxon>
    </lineage>
</organism>
<name>A0ACB7RT68_HYAAI</name>
<evidence type="ECO:0000313" key="2">
    <source>
        <dbReference type="Proteomes" id="UP000821845"/>
    </source>
</evidence>
<dbReference type="Proteomes" id="UP000821845">
    <property type="component" value="Chromosome 8"/>
</dbReference>
<sequence>MMFIGKIAGCPFVDGVYIPKARGKLSMPWAIRNLLRFIYFLVCASLFSCLLVTYIIIRLWFSKPTDQITIVTQAGNYMVVYCQAIVSFLTMVFRRDLLAEIVFSAAKLESKLNLDTRTARRRLWKLSLLCLLYTLVDAVKFFLGHSGHISVASLLLEGHSKHLVRLFLPTYIASCFLLSVWYNMVFWQIVCFSSLLREYFAALARRLEDSVKRDPTHVGDEKCLVAESVRVILVEQQRLLRKVGAFVGVQAMCYYAGSVFFLCGMLYRLAVSSHTLVQKASRWGYTAGMALGVILSTAAVGSMSSQTSRIESVIQAIKFEKLSDAATHRLHMLLLTLEELQDCLTACGMFVINLPLIVTIAGAVITYTVLLVQTNESMGNKCLKS</sequence>
<accession>A0ACB7RT68</accession>
<comment type="caution">
    <text evidence="1">The sequence shown here is derived from an EMBL/GenBank/DDBJ whole genome shotgun (WGS) entry which is preliminary data.</text>
</comment>
<protein>
    <submittedName>
        <fullName evidence="1">Uncharacterized protein</fullName>
    </submittedName>
</protein>
<proteinExistence type="predicted"/>
<reference evidence="1" key="1">
    <citation type="submission" date="2020-05" db="EMBL/GenBank/DDBJ databases">
        <title>Large-scale comparative analyses of tick genomes elucidate their genetic diversity and vector capacities.</title>
        <authorList>
            <person name="Jia N."/>
            <person name="Wang J."/>
            <person name="Shi W."/>
            <person name="Du L."/>
            <person name="Sun Y."/>
            <person name="Zhan W."/>
            <person name="Jiang J."/>
            <person name="Wang Q."/>
            <person name="Zhang B."/>
            <person name="Ji P."/>
            <person name="Sakyi L.B."/>
            <person name="Cui X."/>
            <person name="Yuan T."/>
            <person name="Jiang B."/>
            <person name="Yang W."/>
            <person name="Lam T.T.-Y."/>
            <person name="Chang Q."/>
            <person name="Ding S."/>
            <person name="Wang X."/>
            <person name="Zhu J."/>
            <person name="Ruan X."/>
            <person name="Zhao L."/>
            <person name="Wei J."/>
            <person name="Que T."/>
            <person name="Du C."/>
            <person name="Cheng J."/>
            <person name="Dai P."/>
            <person name="Han X."/>
            <person name="Huang E."/>
            <person name="Gao Y."/>
            <person name="Liu J."/>
            <person name="Shao H."/>
            <person name="Ye R."/>
            <person name="Li L."/>
            <person name="Wei W."/>
            <person name="Wang X."/>
            <person name="Wang C."/>
            <person name="Yang T."/>
            <person name="Huo Q."/>
            <person name="Li W."/>
            <person name="Guo W."/>
            <person name="Chen H."/>
            <person name="Zhou L."/>
            <person name="Ni X."/>
            <person name="Tian J."/>
            <person name="Zhou Y."/>
            <person name="Sheng Y."/>
            <person name="Liu T."/>
            <person name="Pan Y."/>
            <person name="Xia L."/>
            <person name="Li J."/>
            <person name="Zhao F."/>
            <person name="Cao W."/>
        </authorList>
    </citation>
    <scope>NUCLEOTIDE SEQUENCE</scope>
    <source>
        <strain evidence="1">Hyas-2018</strain>
    </source>
</reference>
<dbReference type="EMBL" id="CM023488">
    <property type="protein sequence ID" value="KAH6925002.1"/>
    <property type="molecule type" value="Genomic_DNA"/>
</dbReference>
<keyword evidence="2" id="KW-1185">Reference proteome</keyword>
<evidence type="ECO:0000313" key="1">
    <source>
        <dbReference type="EMBL" id="KAH6925002.1"/>
    </source>
</evidence>
<gene>
    <name evidence="1" type="ORF">HPB50_027073</name>
</gene>